<proteinExistence type="inferred from homology"/>
<dbReference type="InterPro" id="IPR002669">
    <property type="entry name" value="UreD"/>
</dbReference>
<dbReference type="Pfam" id="PF01774">
    <property type="entry name" value="UreD"/>
    <property type="match status" value="1"/>
</dbReference>
<dbReference type="eggNOG" id="COG0829">
    <property type="taxonomic scope" value="Bacteria"/>
</dbReference>
<dbReference type="GO" id="GO:0016151">
    <property type="term" value="F:nickel cation binding"/>
    <property type="evidence" value="ECO:0007669"/>
    <property type="project" value="UniProtKB-UniRule"/>
</dbReference>
<evidence type="ECO:0000256" key="1">
    <source>
        <dbReference type="ARBA" id="ARBA00007177"/>
    </source>
</evidence>
<evidence type="ECO:0000313" key="5">
    <source>
        <dbReference type="Proteomes" id="UP000010482"/>
    </source>
</evidence>
<comment type="subcellular location">
    <subcellularLocation>
        <location evidence="3">Cytoplasm</location>
    </subcellularLocation>
</comment>
<accession>K9YSW1</accession>
<comment type="similarity">
    <text evidence="1 3">Belongs to the UreD family.</text>
</comment>
<dbReference type="AlphaFoldDB" id="K9YSW1"/>
<dbReference type="STRING" id="13035.Dacsa_1332"/>
<keyword evidence="3" id="KW-0963">Cytoplasm</keyword>
<dbReference type="PATRIC" id="fig|13035.3.peg.1502"/>
<keyword evidence="5" id="KW-1185">Reference proteome</keyword>
<name>K9YSW1_DACS8</name>
<dbReference type="OrthoDB" id="9798842at2"/>
<evidence type="ECO:0000313" key="4">
    <source>
        <dbReference type="EMBL" id="AFZ50026.1"/>
    </source>
</evidence>
<dbReference type="HAMAP" id="MF_01384">
    <property type="entry name" value="UreD"/>
    <property type="match status" value="1"/>
</dbReference>
<organism evidence="4 5">
    <name type="scientific">Dactylococcopsis salina (strain PCC 8305)</name>
    <name type="common">Myxobactron salinum</name>
    <dbReference type="NCBI Taxonomy" id="13035"/>
    <lineage>
        <taxon>Bacteria</taxon>
        <taxon>Bacillati</taxon>
        <taxon>Cyanobacteriota</taxon>
        <taxon>Cyanophyceae</taxon>
        <taxon>Nodosilineales</taxon>
        <taxon>Cymatolegaceae</taxon>
        <taxon>Dactylococcopsis</taxon>
    </lineage>
</organism>
<sequence>MTPSPWHGVVKLTYSKQNQKTQPIQSYSQAPYKLQRPFYPQGKAICYTTILHTAGGIVGDDRLSQSIQLQPSTHAVITTAAASKIYRSNGLTASQQINMEVGENACLEYLPRETIVFNASQYQQQLQVNLASTATWLSWEILRFGRSARGEQFLQGNWRSRTEVWQNGRLIWVDSPWLPAGEAIWKSPHGLGGYPLVGTLVWVGKPLSSEKITEIRNLWQETETSGEAGTTALMSGVLCRYRGNSRGEVINWFTNIWRLLRQWDGKETPVTPRVWQV</sequence>
<dbReference type="PANTHER" id="PTHR33643">
    <property type="entry name" value="UREASE ACCESSORY PROTEIN D"/>
    <property type="match status" value="1"/>
</dbReference>
<keyword evidence="2 3" id="KW-0143">Chaperone</keyword>
<gene>
    <name evidence="3" type="primary">ureD</name>
    <name evidence="4" type="ORF">Dacsa_1332</name>
</gene>
<dbReference type="KEGG" id="dsl:Dacsa_1332"/>
<protein>
    <recommendedName>
        <fullName evidence="3">Urease accessory protein UreD</fullName>
    </recommendedName>
</protein>
<reference evidence="4" key="1">
    <citation type="submission" date="2012-04" db="EMBL/GenBank/DDBJ databases">
        <title>Finished genome of Dactylococcopsis salina PCC 8305.</title>
        <authorList>
            <consortium name="US DOE Joint Genome Institute"/>
            <person name="Gugger M."/>
            <person name="Coursin T."/>
            <person name="Rippka R."/>
            <person name="Tandeau De Marsac N."/>
            <person name="Huntemann M."/>
            <person name="Wei C.-L."/>
            <person name="Han J."/>
            <person name="Detter J.C."/>
            <person name="Han C."/>
            <person name="Tapia R."/>
            <person name="Daligault H."/>
            <person name="Chen A."/>
            <person name="Krypides N."/>
            <person name="Mavromatis K."/>
            <person name="Markowitz V."/>
            <person name="Szeto E."/>
            <person name="Ivanova N."/>
            <person name="Ovchinnikova G."/>
            <person name="Pagani I."/>
            <person name="Pati A."/>
            <person name="Goodwin L."/>
            <person name="Peters L."/>
            <person name="Pitluck S."/>
            <person name="Woyke T."/>
            <person name="Kerfeld C."/>
        </authorList>
    </citation>
    <scope>NUCLEOTIDE SEQUENCE [LARGE SCALE GENOMIC DNA]</scope>
    <source>
        <strain evidence="4">PCC 8305</strain>
    </source>
</reference>
<dbReference type="RefSeq" id="WP_015229031.1">
    <property type="nucleotide sequence ID" value="NC_019780.1"/>
</dbReference>
<dbReference type="HOGENOM" id="CLU_056339_0_0_3"/>
<evidence type="ECO:0000256" key="2">
    <source>
        <dbReference type="ARBA" id="ARBA00023186"/>
    </source>
</evidence>
<dbReference type="GO" id="GO:0005737">
    <property type="term" value="C:cytoplasm"/>
    <property type="evidence" value="ECO:0007669"/>
    <property type="project" value="UniProtKB-SubCell"/>
</dbReference>
<keyword evidence="3" id="KW-0996">Nickel insertion</keyword>
<comment type="function">
    <text evidence="3">Required for maturation of urease via the functional incorporation of the urease nickel metallocenter.</text>
</comment>
<dbReference type="Proteomes" id="UP000010482">
    <property type="component" value="Chromosome"/>
</dbReference>
<dbReference type="EMBL" id="CP003944">
    <property type="protein sequence ID" value="AFZ50026.1"/>
    <property type="molecule type" value="Genomic_DNA"/>
</dbReference>
<comment type="subunit">
    <text evidence="3">UreD, UreF and UreG form a complex that acts as a GTP-hydrolysis-dependent molecular chaperone, activating the urease apoprotein by helping to assemble the nickel containing metallocenter of UreC. The UreE protein probably delivers the nickel.</text>
</comment>
<dbReference type="PANTHER" id="PTHR33643:SF1">
    <property type="entry name" value="UREASE ACCESSORY PROTEIN D"/>
    <property type="match status" value="1"/>
</dbReference>
<evidence type="ECO:0000256" key="3">
    <source>
        <dbReference type="HAMAP-Rule" id="MF_01384"/>
    </source>
</evidence>